<dbReference type="PANTHER" id="PTHR43035">
    <property type="entry name" value="FATTY ACID REPRESSION MUTANT PROTEIN 2-RELATED"/>
    <property type="match status" value="1"/>
</dbReference>
<evidence type="ECO:0000256" key="2">
    <source>
        <dbReference type="ARBA" id="ARBA00004123"/>
    </source>
</evidence>
<keyword evidence="10" id="KW-1185">Reference proteome</keyword>
<protein>
    <recommendedName>
        <fullName evidence="8">Nitroreductase domain-containing protein</fullName>
    </recommendedName>
</protein>
<reference evidence="9 10" key="1">
    <citation type="journal article" date="2007" name="Proc. Natl. Acad. Sci. U.S.A.">
        <title>Independent sorting-out of thousands of duplicated gene pairs in two yeast species descended from a whole-genome duplication.</title>
        <authorList>
            <person name="Scannell D.R."/>
            <person name="Frank A.C."/>
            <person name="Conant G.C."/>
            <person name="Byrne K.P."/>
            <person name="Woolfit M."/>
            <person name="Wolfe K.H."/>
        </authorList>
    </citation>
    <scope>NUCLEOTIDE SEQUENCE [LARGE SCALE GENOMIC DNA]</scope>
    <source>
        <strain evidence="10">ATCC 22028 / DSM 70294 / BCRC 21397 / CBS 2163 / NBRC 10782 / NRRL Y-8283 / UCD 57-17</strain>
    </source>
</reference>
<evidence type="ECO:0000313" key="10">
    <source>
        <dbReference type="Proteomes" id="UP000000267"/>
    </source>
</evidence>
<comment type="subcellular location">
    <subcellularLocation>
        <location evidence="3">Cytoplasm</location>
    </subcellularLocation>
    <subcellularLocation>
        <location evidence="2">Nucleus</location>
    </subcellularLocation>
</comment>
<evidence type="ECO:0000256" key="5">
    <source>
        <dbReference type="ARBA" id="ARBA00022490"/>
    </source>
</evidence>
<proteinExistence type="inferred from homology"/>
<dbReference type="PhylomeDB" id="A7TFA1"/>
<dbReference type="CDD" id="cd02140">
    <property type="entry name" value="Frm2-like"/>
    <property type="match status" value="1"/>
</dbReference>
<dbReference type="STRING" id="436907.A7TFA1"/>
<dbReference type="GO" id="GO:0005634">
    <property type="term" value="C:nucleus"/>
    <property type="evidence" value="ECO:0007669"/>
    <property type="project" value="UniProtKB-SubCell"/>
</dbReference>
<dbReference type="RefSeq" id="XP_001646984.1">
    <property type="nucleotide sequence ID" value="XM_001646934.1"/>
</dbReference>
<comment type="cofactor">
    <cofactor evidence="1">
        <name>FMN</name>
        <dbReference type="ChEBI" id="CHEBI:58210"/>
    </cofactor>
</comment>
<evidence type="ECO:0000256" key="7">
    <source>
        <dbReference type="ARBA" id="ARBA00023242"/>
    </source>
</evidence>
<feature type="domain" description="Nitroreductase" evidence="8">
    <location>
        <begin position="11"/>
        <end position="173"/>
    </location>
</feature>
<dbReference type="Gene3D" id="3.40.109.10">
    <property type="entry name" value="NADH Oxidase"/>
    <property type="match status" value="1"/>
</dbReference>
<dbReference type="Proteomes" id="UP000000267">
    <property type="component" value="Unassembled WGS sequence"/>
</dbReference>
<dbReference type="eggNOG" id="ENOG502RYI9">
    <property type="taxonomic scope" value="Eukaryota"/>
</dbReference>
<keyword evidence="5" id="KW-0963">Cytoplasm</keyword>
<evidence type="ECO:0000256" key="3">
    <source>
        <dbReference type="ARBA" id="ARBA00004496"/>
    </source>
</evidence>
<name>A7TFA1_VANPO</name>
<evidence type="ECO:0000256" key="1">
    <source>
        <dbReference type="ARBA" id="ARBA00001917"/>
    </source>
</evidence>
<dbReference type="GeneID" id="5547456"/>
<dbReference type="InterPro" id="IPR000415">
    <property type="entry name" value="Nitroreductase-like"/>
</dbReference>
<dbReference type="GO" id="GO:0034599">
    <property type="term" value="P:cellular response to oxidative stress"/>
    <property type="evidence" value="ECO:0007669"/>
    <property type="project" value="InterPro"/>
</dbReference>
<evidence type="ECO:0000256" key="4">
    <source>
        <dbReference type="ARBA" id="ARBA00007118"/>
    </source>
</evidence>
<dbReference type="OrthoDB" id="2138173at2759"/>
<dbReference type="GO" id="GO:0005737">
    <property type="term" value="C:cytoplasm"/>
    <property type="evidence" value="ECO:0007669"/>
    <property type="project" value="UniProtKB-SubCell"/>
</dbReference>
<comment type="similarity">
    <text evidence="4">Belongs to the nitroreductase family.</text>
</comment>
<dbReference type="Pfam" id="PF00881">
    <property type="entry name" value="Nitroreductase"/>
    <property type="match status" value="1"/>
</dbReference>
<dbReference type="InterPro" id="IPR033877">
    <property type="entry name" value="Frm2/Hbn1"/>
</dbReference>
<dbReference type="GO" id="GO:0016491">
    <property type="term" value="F:oxidoreductase activity"/>
    <property type="evidence" value="ECO:0007669"/>
    <property type="project" value="UniProtKB-KW"/>
</dbReference>
<dbReference type="PANTHER" id="PTHR43035:SF1">
    <property type="entry name" value="FATTY ACID REPRESSION MUTANT PROTEIN 2-RELATED"/>
    <property type="match status" value="1"/>
</dbReference>
<accession>A7TFA1</accession>
<evidence type="ECO:0000259" key="8">
    <source>
        <dbReference type="Pfam" id="PF00881"/>
    </source>
</evidence>
<dbReference type="FunFam" id="3.40.109.10:FF:000001">
    <property type="entry name" value="Nitroreductase family"/>
    <property type="match status" value="1"/>
</dbReference>
<dbReference type="OMA" id="EHANAMH"/>
<dbReference type="KEGG" id="vpo:Kpol_2000p94"/>
<dbReference type="FunCoup" id="A7TFA1">
    <property type="interactions" value="15"/>
</dbReference>
<dbReference type="InParanoid" id="A7TFA1"/>
<evidence type="ECO:0000256" key="6">
    <source>
        <dbReference type="ARBA" id="ARBA00023002"/>
    </source>
</evidence>
<organism evidence="10">
    <name type="scientific">Vanderwaltozyma polyspora (strain ATCC 22028 / DSM 70294 / BCRC 21397 / CBS 2163 / NBRC 10782 / NRRL Y-8283 / UCD 57-17)</name>
    <name type="common">Kluyveromyces polysporus</name>
    <dbReference type="NCBI Taxonomy" id="436907"/>
    <lineage>
        <taxon>Eukaryota</taxon>
        <taxon>Fungi</taxon>
        <taxon>Dikarya</taxon>
        <taxon>Ascomycota</taxon>
        <taxon>Saccharomycotina</taxon>
        <taxon>Saccharomycetes</taxon>
        <taxon>Saccharomycetales</taxon>
        <taxon>Saccharomycetaceae</taxon>
        <taxon>Vanderwaltozyma</taxon>
    </lineage>
</organism>
<dbReference type="HOGENOM" id="CLU_073125_1_0_1"/>
<sequence length="193" mass="20994">MSSVAQYLKAIVSRRTIYALKPELPAGVSIQDVQSTIQTVVKDTPTCFNSQSVRAIVLTGESHKKAWENVINAMPSADAQMRPKSIRDEAYGSVIFFSDGPTTAKLQEGFPAYSALFPQWADHSNGAAQIHSWTALELQGLGCHLQHYNPFVQAALPSDIPADWTVQAQLVFGAPAGTAGEKTFIENPVKTYK</sequence>
<evidence type="ECO:0000313" key="9">
    <source>
        <dbReference type="EMBL" id="EDO19126.1"/>
    </source>
</evidence>
<keyword evidence="7" id="KW-0539">Nucleus</keyword>
<dbReference type="EMBL" id="DS480382">
    <property type="protein sequence ID" value="EDO19126.1"/>
    <property type="molecule type" value="Genomic_DNA"/>
</dbReference>
<dbReference type="AlphaFoldDB" id="A7TFA1"/>
<dbReference type="SUPFAM" id="SSF55469">
    <property type="entry name" value="FMN-dependent nitroreductase-like"/>
    <property type="match status" value="1"/>
</dbReference>
<gene>
    <name evidence="9" type="ORF">Kpol_2000p94</name>
</gene>
<keyword evidence="6" id="KW-0560">Oxidoreductase</keyword>
<dbReference type="InterPro" id="IPR029479">
    <property type="entry name" value="Nitroreductase"/>
</dbReference>